<dbReference type="Proteomes" id="UP000077628">
    <property type="component" value="Unassembled WGS sequence"/>
</dbReference>
<dbReference type="OrthoDB" id="283783at2"/>
<dbReference type="InterPro" id="IPR025455">
    <property type="entry name" value="DUF4276"/>
</dbReference>
<organism evidence="1 2">
    <name type="scientific">Methylomonas koyamae</name>
    <dbReference type="NCBI Taxonomy" id="702114"/>
    <lineage>
        <taxon>Bacteria</taxon>
        <taxon>Pseudomonadati</taxon>
        <taxon>Pseudomonadota</taxon>
        <taxon>Gammaproteobacteria</taxon>
        <taxon>Methylococcales</taxon>
        <taxon>Methylococcaceae</taxon>
        <taxon>Methylomonas</taxon>
    </lineage>
</organism>
<dbReference type="STRING" id="702114.A1355_18265"/>
<evidence type="ECO:0000313" key="1">
    <source>
        <dbReference type="EMBL" id="OAI27333.1"/>
    </source>
</evidence>
<dbReference type="Pfam" id="PF14103">
    <property type="entry name" value="DUF4276"/>
    <property type="match status" value="1"/>
</dbReference>
<keyword evidence="2" id="KW-1185">Reference proteome</keyword>
<gene>
    <name evidence="1" type="ORF">A1355_18265</name>
</gene>
<protein>
    <recommendedName>
        <fullName evidence="3">DUF4276 family protein</fullName>
    </recommendedName>
</protein>
<dbReference type="EMBL" id="LUUK01000021">
    <property type="protein sequence ID" value="OAI27333.1"/>
    <property type="molecule type" value="Genomic_DNA"/>
</dbReference>
<comment type="caution">
    <text evidence="1">The sequence shown here is derived from an EMBL/GenBank/DDBJ whole genome shotgun (WGS) entry which is preliminary data.</text>
</comment>
<reference evidence="2" key="1">
    <citation type="submission" date="2016-03" db="EMBL/GenBank/DDBJ databases">
        <authorList>
            <person name="Heylen K."/>
            <person name="De Vos P."/>
            <person name="Vekeman B."/>
        </authorList>
    </citation>
    <scope>NUCLEOTIDE SEQUENCE [LARGE SCALE GENOMIC DNA]</scope>
    <source>
        <strain evidence="2">R-45383</strain>
    </source>
</reference>
<dbReference type="AlphaFoldDB" id="A0A177PCZ7"/>
<dbReference type="RefSeq" id="WP_064024453.1">
    <property type="nucleotide sequence ID" value="NZ_LUUK01000021.1"/>
</dbReference>
<name>A0A177PCZ7_9GAMM</name>
<accession>A0A177PCZ7</accession>
<evidence type="ECO:0000313" key="2">
    <source>
        <dbReference type="Proteomes" id="UP000077628"/>
    </source>
</evidence>
<evidence type="ECO:0008006" key="3">
    <source>
        <dbReference type="Google" id="ProtNLM"/>
    </source>
</evidence>
<sequence>MSYLVFLLEEPSAAEMLKGILPRLLPAEITVKFIIFEGKQDLEKQLERRLKGWNQPNSAFLVMRDKDSGDCLIIKNRLIEKVMATGKRASTVVRIACAELESFYLGDLKAVEGGLNIPNLAKKQNVKKFRTPDLLSNASEELFKLTDGRYQKVSGSRDIGPHLKIDGSNQSHSFNVLLAGIDKLLGMIA</sequence>
<proteinExistence type="predicted"/>